<reference evidence="3 4" key="1">
    <citation type="submission" date="2019-03" db="EMBL/GenBank/DDBJ databases">
        <title>Three New Species of Nocardioides, Nocardioides euryhalodurans sp. nov., Nocardioides seonyuensis sp. nov. and Nocardioides eburneoflavus sp. nov., Iolated from Soil.</title>
        <authorList>
            <person name="Roh S.G."/>
            <person name="Lee C."/>
            <person name="Kim M.-K."/>
            <person name="Kim S.B."/>
        </authorList>
    </citation>
    <scope>NUCLEOTIDE SEQUENCE [LARGE SCALE GENOMIC DNA]</scope>
    <source>
        <strain evidence="3 4">MMS17-SY117</strain>
    </source>
</reference>
<evidence type="ECO:0000256" key="1">
    <source>
        <dbReference type="SAM" id="Phobius"/>
    </source>
</evidence>
<keyword evidence="1" id="KW-0472">Membrane</keyword>
<feature type="signal peptide" evidence="2">
    <location>
        <begin position="1"/>
        <end position="28"/>
    </location>
</feature>
<feature type="transmembrane region" description="Helical" evidence="1">
    <location>
        <begin position="231"/>
        <end position="249"/>
    </location>
</feature>
<keyword evidence="2" id="KW-0732">Signal</keyword>
<name>A0A4P7GK65_9ACTN</name>
<dbReference type="KEGG" id="noy:EXE57_07600"/>
<dbReference type="EMBL" id="CP038267">
    <property type="protein sequence ID" value="QBR92164.1"/>
    <property type="molecule type" value="Genomic_DNA"/>
</dbReference>
<feature type="chain" id="PRO_5020356921" description="LPXTG cell wall anchor domain-containing protein" evidence="2">
    <location>
        <begin position="29"/>
        <end position="258"/>
    </location>
</feature>
<evidence type="ECO:0000313" key="4">
    <source>
        <dbReference type="Proteomes" id="UP000294894"/>
    </source>
</evidence>
<dbReference type="Proteomes" id="UP000294894">
    <property type="component" value="Chromosome"/>
</dbReference>
<keyword evidence="4" id="KW-1185">Reference proteome</keyword>
<evidence type="ECO:0000313" key="3">
    <source>
        <dbReference type="EMBL" id="QBR92164.1"/>
    </source>
</evidence>
<accession>A0A4P7GK65</accession>
<sequence>MSRGRARSLLAIPALLAPLLLTAPPAYAEHAELLVSTSPDGPFRTQLSQALFHDAGPFVPRTGATRTYYVKNTSPHVARTTVSLVDTAGSNAFEQALTFELAVGDTVSTGALGGAVCHLLATGPDLAPGEVQAVQVGVSVADLAGQQGMRAQATLDLVTTLSQVGPSGEVDVCGVQATTTEDATTTQDAPDDEDCERAAVVTVSGSASCVPVAVDGGVPEPATPAAGARTVAGAATVLVALGALLLIWGGRRRTDPEA</sequence>
<dbReference type="AlphaFoldDB" id="A0A4P7GK65"/>
<protein>
    <recommendedName>
        <fullName evidence="5">LPXTG cell wall anchor domain-containing protein</fullName>
    </recommendedName>
</protein>
<evidence type="ECO:0000256" key="2">
    <source>
        <dbReference type="SAM" id="SignalP"/>
    </source>
</evidence>
<organism evidence="3 4">
    <name type="scientific">Nocardioides euryhalodurans</name>
    <dbReference type="NCBI Taxonomy" id="2518370"/>
    <lineage>
        <taxon>Bacteria</taxon>
        <taxon>Bacillati</taxon>
        <taxon>Actinomycetota</taxon>
        <taxon>Actinomycetes</taxon>
        <taxon>Propionibacteriales</taxon>
        <taxon>Nocardioidaceae</taxon>
        <taxon>Nocardioides</taxon>
    </lineage>
</organism>
<keyword evidence="1" id="KW-1133">Transmembrane helix</keyword>
<proteinExistence type="predicted"/>
<keyword evidence="1" id="KW-0812">Transmembrane</keyword>
<gene>
    <name evidence="3" type="ORF">EXE57_07600</name>
</gene>
<dbReference type="RefSeq" id="WP_135075897.1">
    <property type="nucleotide sequence ID" value="NZ_CP038267.1"/>
</dbReference>
<evidence type="ECO:0008006" key="5">
    <source>
        <dbReference type="Google" id="ProtNLM"/>
    </source>
</evidence>